<dbReference type="Proteomes" id="UP000216113">
    <property type="component" value="Unassembled WGS sequence"/>
</dbReference>
<protein>
    <recommendedName>
        <fullName evidence="4">RHS repeat-associated core domain-containing protein</fullName>
    </recommendedName>
</protein>
<feature type="transmembrane region" description="Helical" evidence="1">
    <location>
        <begin position="745"/>
        <end position="766"/>
    </location>
</feature>
<dbReference type="EMBL" id="NQKL01000001">
    <property type="protein sequence ID" value="OZY43502.1"/>
    <property type="molecule type" value="Genomic_DNA"/>
</dbReference>
<dbReference type="InterPro" id="IPR050708">
    <property type="entry name" value="T6SS_VgrG/RHS"/>
</dbReference>
<reference evidence="2 3" key="1">
    <citation type="submission" date="2017-08" db="EMBL/GenBank/DDBJ databases">
        <title>Genomic and metabolic characterisation of spoilage-associated Pseudomonas species.</title>
        <authorList>
            <person name="Stanborough T."/>
            <person name="Fegan N."/>
            <person name="Powell S.M."/>
            <person name="Singh T."/>
            <person name="Tamplin M.L."/>
            <person name="Chandry P.S."/>
        </authorList>
    </citation>
    <scope>NUCLEOTIDE SEQUENCE [LARGE SCALE GENOMIC DNA]</scope>
    <source>
        <strain evidence="2 3">F1820</strain>
    </source>
</reference>
<gene>
    <name evidence="2" type="ORF">CJF43_00625</name>
</gene>
<dbReference type="RefSeq" id="WP_095027539.1">
    <property type="nucleotide sequence ID" value="NZ_NQKL01000001.1"/>
</dbReference>
<evidence type="ECO:0000313" key="3">
    <source>
        <dbReference type="Proteomes" id="UP000216113"/>
    </source>
</evidence>
<dbReference type="InterPro" id="IPR022385">
    <property type="entry name" value="Rhs_assc_core"/>
</dbReference>
<sequence length="998" mass="106937">MKNTLHNATPNLAVIDPRALVVRGVAYHRAVTGQLPEARVTSQVFDAAGRLVAQRDPRLLATSSQPNLLTLFSLCARPLLSQSVDAGWCLRLYGAAGEARHEWDARHSQRLSEYDALLRPVAITEQAANRPSCVTERFTYADCSALSAAHNQCAQLIRHDDQAGCQTYAGFGLSGHPLAQTRRFLRETTMADWPSALSGRNALLEQDDQGVALTYTTQWQYNALGTVLSQTDALGNTRFNHYDIAGQLNLTRFKPIDQASTTMLVENLTYNACGQLQNETYGNGVTATAIYSPVDGRLQQLLAVKNHKTLQSLSYSYDPVGNVMSIEDAAQPTDWFDGEQVDPVNRYVYDTLGQLIEARGRESVLAATQPGLPGLVLPGGGDASRLRNYTQIFNYDGAGNLLSLKHGQLPQRTMKVDSLSNRSLYQIDASNPPDIRNGFDANGNLLRLAGMQEMHWDVRNQLQRVTQVIREDGINDDEVYVYGADGQRLRKIRVQQAKAVRHVEQVRYLPGLEIRTNTATGEVLHVTTLQAGRIKVRRLLWLARQHTLPVPQWRYSLSDHLGSSTLELNDQGDVISHEDYYPFGGTACWAARSLVDATCKMVRYCGKECDATGLYYYGLRYYAPWLQRWINPDPLGVADGLNLFTMVHNNPVAHVDLQGAITAPSEIAQAVVAGAMRDGVSSAVGATARYFSTEALSSLPVNATNIGLITAAGAASGAMAGLYVGGGLGANFVANSRFGDSRAALWAGGIVGGLLGAAAGAAPSVIGCFSAISSLSTATPSHNSIAIGQIGATVNAITREILQQASAELGPRTAWNDRPRLAGVAGAATIYGMGLAGIGASEHLVPRAARSIAGGTAGEMINSVGGSIIRGLHPDAKFVRGTNQLINPLQATKRQGTLHGILTRTAVSSVAASMGLVVAETGLDAGSRAGTSVGRGLGTIAEGRVLTGSFVLEGIEALGFSGADVNNDPTTMNARSQWTASNDDPDIQMTSIRTIRRF</sequence>
<dbReference type="PANTHER" id="PTHR32305:SF15">
    <property type="entry name" value="PROTEIN RHSA-RELATED"/>
    <property type="match status" value="1"/>
</dbReference>
<dbReference type="NCBIfam" id="TIGR03696">
    <property type="entry name" value="Rhs_assc_core"/>
    <property type="match status" value="1"/>
</dbReference>
<keyword evidence="1" id="KW-1133">Transmembrane helix</keyword>
<evidence type="ECO:0000256" key="1">
    <source>
        <dbReference type="SAM" id="Phobius"/>
    </source>
</evidence>
<accession>A0A266M1H7</accession>
<evidence type="ECO:0000313" key="2">
    <source>
        <dbReference type="EMBL" id="OZY43502.1"/>
    </source>
</evidence>
<evidence type="ECO:0008006" key="4">
    <source>
        <dbReference type="Google" id="ProtNLM"/>
    </source>
</evidence>
<name>A0A266M1H7_PSEFR</name>
<organism evidence="2 3">
    <name type="scientific">Pseudomonas fragi</name>
    <dbReference type="NCBI Taxonomy" id="296"/>
    <lineage>
        <taxon>Bacteria</taxon>
        <taxon>Pseudomonadati</taxon>
        <taxon>Pseudomonadota</taxon>
        <taxon>Gammaproteobacteria</taxon>
        <taxon>Pseudomonadales</taxon>
        <taxon>Pseudomonadaceae</taxon>
        <taxon>Pseudomonas</taxon>
    </lineage>
</organism>
<dbReference type="AlphaFoldDB" id="A0A266M1H7"/>
<keyword evidence="1" id="KW-0472">Membrane</keyword>
<dbReference type="PANTHER" id="PTHR32305">
    <property type="match status" value="1"/>
</dbReference>
<comment type="caution">
    <text evidence="2">The sequence shown here is derived from an EMBL/GenBank/DDBJ whole genome shotgun (WGS) entry which is preliminary data.</text>
</comment>
<feature type="transmembrane region" description="Helical" evidence="1">
    <location>
        <begin position="706"/>
        <end position="733"/>
    </location>
</feature>
<keyword evidence="1" id="KW-0812">Transmembrane</keyword>
<dbReference type="Gene3D" id="2.180.10.10">
    <property type="entry name" value="RHS repeat-associated core"/>
    <property type="match status" value="1"/>
</dbReference>
<proteinExistence type="predicted"/>